<comment type="caution">
    <text evidence="3">The sequence shown here is derived from an EMBL/GenBank/DDBJ whole genome shotgun (WGS) entry which is preliminary data.</text>
</comment>
<feature type="region of interest" description="Disordered" evidence="1">
    <location>
        <begin position="40"/>
        <end position="118"/>
    </location>
</feature>
<evidence type="ECO:0000313" key="3">
    <source>
        <dbReference type="EMBL" id="MDF8264216.1"/>
    </source>
</evidence>
<gene>
    <name evidence="3" type="ORF">P4R38_08185</name>
</gene>
<keyword evidence="4" id="KW-1185">Reference proteome</keyword>
<organism evidence="3 4">
    <name type="scientific">Luteipulveratus flavus</name>
    <dbReference type="NCBI Taxonomy" id="3031728"/>
    <lineage>
        <taxon>Bacteria</taxon>
        <taxon>Bacillati</taxon>
        <taxon>Actinomycetota</taxon>
        <taxon>Actinomycetes</taxon>
        <taxon>Micrococcales</taxon>
        <taxon>Dermacoccaceae</taxon>
        <taxon>Luteipulveratus</taxon>
    </lineage>
</organism>
<feature type="compositionally biased region" description="Low complexity" evidence="1">
    <location>
        <begin position="40"/>
        <end position="87"/>
    </location>
</feature>
<keyword evidence="2" id="KW-0732">Signal</keyword>
<evidence type="ECO:0000256" key="1">
    <source>
        <dbReference type="SAM" id="MobiDB-lite"/>
    </source>
</evidence>
<proteinExistence type="predicted"/>
<accession>A0ABT6C665</accession>
<feature type="signal peptide" evidence="2">
    <location>
        <begin position="1"/>
        <end position="31"/>
    </location>
</feature>
<name>A0ABT6C665_9MICO</name>
<evidence type="ECO:0008006" key="5">
    <source>
        <dbReference type="Google" id="ProtNLM"/>
    </source>
</evidence>
<reference evidence="3 4" key="1">
    <citation type="submission" date="2023-03" db="EMBL/GenBank/DDBJ databases">
        <title>YIM 133296 draft genome.</title>
        <authorList>
            <person name="Xiong L."/>
        </authorList>
    </citation>
    <scope>NUCLEOTIDE SEQUENCE [LARGE SCALE GENOMIC DNA]</scope>
    <source>
        <strain evidence="3 4">YIM 133296</strain>
    </source>
</reference>
<feature type="compositionally biased region" description="Polar residues" evidence="1">
    <location>
        <begin position="94"/>
        <end position="109"/>
    </location>
</feature>
<feature type="chain" id="PRO_5046626562" description="Lipoprotein" evidence="2">
    <location>
        <begin position="32"/>
        <end position="289"/>
    </location>
</feature>
<dbReference type="RefSeq" id="WP_277191833.1">
    <property type="nucleotide sequence ID" value="NZ_JAROAV010000026.1"/>
</dbReference>
<sequence length="289" mass="29476">MPVTHPEVSMHAPARRTAALAALPLAAVLLAACGDDSPSVAAGSASAASTSSATSTSSSSGMASSSAAPSTTASSASTSSAAAGATTRDPGSILRTSKASANGAKSTHVNGDVVDDGKKMNVDARGQVQGSNQEVTVKTQNEGTITIRSISNTHYVKGDRTYWTKQGAPSTTVSRLANKWVKAPADKSDSFSQFTIKKLLGDMTEGFDDSKITRLNTTVTGTTSGATKALKLAPRFSSDTTTITVVDDPKYLPLQIVSGDGTVTMSEWDSVPMYAAPPASQQVTIPGAA</sequence>
<evidence type="ECO:0000256" key="2">
    <source>
        <dbReference type="SAM" id="SignalP"/>
    </source>
</evidence>
<dbReference type="EMBL" id="JAROAV010000026">
    <property type="protein sequence ID" value="MDF8264216.1"/>
    <property type="molecule type" value="Genomic_DNA"/>
</dbReference>
<dbReference type="Proteomes" id="UP001528912">
    <property type="component" value="Unassembled WGS sequence"/>
</dbReference>
<protein>
    <recommendedName>
        <fullName evidence="5">Lipoprotein</fullName>
    </recommendedName>
</protein>
<evidence type="ECO:0000313" key="4">
    <source>
        <dbReference type="Proteomes" id="UP001528912"/>
    </source>
</evidence>